<dbReference type="InterPro" id="IPR011050">
    <property type="entry name" value="Pectin_lyase_fold/virulence"/>
</dbReference>
<evidence type="ECO:0000256" key="2">
    <source>
        <dbReference type="ARBA" id="ARBA00008834"/>
    </source>
</evidence>
<dbReference type="GO" id="GO:0071555">
    <property type="term" value="P:cell wall organization"/>
    <property type="evidence" value="ECO:0007669"/>
    <property type="project" value="UniProtKB-KW"/>
</dbReference>
<evidence type="ECO:0000256" key="4">
    <source>
        <dbReference type="ARBA" id="ARBA00022525"/>
    </source>
</evidence>
<keyword evidence="5 9" id="KW-0378">Hydrolase</keyword>
<dbReference type="PANTHER" id="PTHR31375">
    <property type="match status" value="1"/>
</dbReference>
<gene>
    <name evidence="10" type="ORF">M6B38_372460</name>
</gene>
<evidence type="ECO:0000256" key="5">
    <source>
        <dbReference type="ARBA" id="ARBA00022801"/>
    </source>
</evidence>
<dbReference type="Pfam" id="PF00295">
    <property type="entry name" value="Glyco_hydro_28"/>
    <property type="match status" value="1"/>
</dbReference>
<evidence type="ECO:0000256" key="6">
    <source>
        <dbReference type="ARBA" id="ARBA00023295"/>
    </source>
</evidence>
<reference evidence="10" key="1">
    <citation type="journal article" date="2023" name="GigaByte">
        <title>Genome assembly of the bearded iris, Iris pallida Lam.</title>
        <authorList>
            <person name="Bruccoleri R.E."/>
            <person name="Oakeley E.J."/>
            <person name="Faust A.M.E."/>
            <person name="Altorfer M."/>
            <person name="Dessus-Babus S."/>
            <person name="Burckhardt D."/>
            <person name="Oertli M."/>
            <person name="Naumann U."/>
            <person name="Petersen F."/>
            <person name="Wong J."/>
        </authorList>
    </citation>
    <scope>NUCLEOTIDE SEQUENCE</scope>
    <source>
        <strain evidence="10">GSM-AAB239-AS_SAM_17_03QT</strain>
    </source>
</reference>
<dbReference type="SUPFAM" id="SSF51126">
    <property type="entry name" value="Pectin lyase-like"/>
    <property type="match status" value="1"/>
</dbReference>
<organism evidence="10 11">
    <name type="scientific">Iris pallida</name>
    <name type="common">Sweet iris</name>
    <dbReference type="NCBI Taxonomy" id="29817"/>
    <lineage>
        <taxon>Eukaryota</taxon>
        <taxon>Viridiplantae</taxon>
        <taxon>Streptophyta</taxon>
        <taxon>Embryophyta</taxon>
        <taxon>Tracheophyta</taxon>
        <taxon>Spermatophyta</taxon>
        <taxon>Magnoliopsida</taxon>
        <taxon>Liliopsida</taxon>
        <taxon>Asparagales</taxon>
        <taxon>Iridaceae</taxon>
        <taxon>Iridoideae</taxon>
        <taxon>Irideae</taxon>
        <taxon>Iris</taxon>
    </lineage>
</organism>
<keyword evidence="7" id="KW-0961">Cell wall biogenesis/degradation</keyword>
<evidence type="ECO:0000256" key="9">
    <source>
        <dbReference type="RuleBase" id="RU361169"/>
    </source>
</evidence>
<reference evidence="10" key="2">
    <citation type="submission" date="2023-04" db="EMBL/GenBank/DDBJ databases">
        <authorList>
            <person name="Bruccoleri R.E."/>
            <person name="Oakeley E.J."/>
            <person name="Faust A.-M."/>
            <person name="Dessus-Babus S."/>
            <person name="Altorfer M."/>
            <person name="Burckhardt D."/>
            <person name="Oertli M."/>
            <person name="Naumann U."/>
            <person name="Petersen F."/>
            <person name="Wong J."/>
        </authorList>
    </citation>
    <scope>NUCLEOTIDE SEQUENCE</scope>
    <source>
        <strain evidence="10">GSM-AAB239-AS_SAM_17_03QT</strain>
        <tissue evidence="10">Leaf</tissue>
    </source>
</reference>
<evidence type="ECO:0000313" key="10">
    <source>
        <dbReference type="EMBL" id="KAJ6826233.1"/>
    </source>
</evidence>
<keyword evidence="6 9" id="KW-0326">Glycosidase</keyword>
<proteinExistence type="inferred from homology"/>
<dbReference type="InterPro" id="IPR012334">
    <property type="entry name" value="Pectin_lyas_fold"/>
</dbReference>
<dbReference type="AlphaFoldDB" id="A0AAX6GCP8"/>
<dbReference type="GO" id="GO:0004650">
    <property type="term" value="F:polygalacturonase activity"/>
    <property type="evidence" value="ECO:0007669"/>
    <property type="project" value="InterPro"/>
</dbReference>
<evidence type="ECO:0000256" key="7">
    <source>
        <dbReference type="ARBA" id="ARBA00023316"/>
    </source>
</evidence>
<comment type="caution">
    <text evidence="10">The sequence shown here is derived from an EMBL/GenBank/DDBJ whole genome shotgun (WGS) entry which is preliminary data.</text>
</comment>
<evidence type="ECO:0000256" key="8">
    <source>
        <dbReference type="PROSITE-ProRule" id="PRU10052"/>
    </source>
</evidence>
<dbReference type="InterPro" id="IPR000743">
    <property type="entry name" value="Glyco_hydro_28"/>
</dbReference>
<keyword evidence="11" id="KW-1185">Reference proteome</keyword>
<dbReference type="InterPro" id="IPR006626">
    <property type="entry name" value="PbH1"/>
</dbReference>
<dbReference type="SMART" id="SM00710">
    <property type="entry name" value="PbH1"/>
    <property type="match status" value="5"/>
</dbReference>
<feature type="active site" evidence="8">
    <location>
        <position position="98"/>
    </location>
</feature>
<accession>A0AAX6GCP8</accession>
<sequence>MKPTVVRFYKGSNVTVRDIRIINSPLCHLKFDSSWGVKVNNITIASPQDSPNTDGIHLEHTRNVEIKHSVIGCGDDCVSMQTGCSNINIQNIDCSPSHGISIGSLGRGNSLACVSNVSIDSITVQNSQSAVRIKTWQGGVGSVRNVTFSNIHVSDVEVPIVIDQYYCNKRSCKNKTDAVAISGIAYRGIVGTYLYQPMRLACSDSLPCTDVSLDDIQLWPEHSSGDLRPASCWNTYGEAEGRIKPSSIGCLQRHSGKVIRALTKSHMYTC</sequence>
<dbReference type="EMBL" id="JANAVB010021000">
    <property type="protein sequence ID" value="KAJ6826233.1"/>
    <property type="molecule type" value="Genomic_DNA"/>
</dbReference>
<evidence type="ECO:0000256" key="3">
    <source>
        <dbReference type="ARBA" id="ARBA00022512"/>
    </source>
</evidence>
<keyword evidence="3" id="KW-0134">Cell wall</keyword>
<keyword evidence="4" id="KW-0964">Secreted</keyword>
<comment type="similarity">
    <text evidence="2 9">Belongs to the glycosyl hydrolase 28 family.</text>
</comment>
<dbReference type="PROSITE" id="PS00502">
    <property type="entry name" value="POLYGALACTURONASE"/>
    <property type="match status" value="1"/>
</dbReference>
<dbReference type="GO" id="GO:0005975">
    <property type="term" value="P:carbohydrate metabolic process"/>
    <property type="evidence" value="ECO:0007669"/>
    <property type="project" value="InterPro"/>
</dbReference>
<protein>
    <submittedName>
        <fullName evidence="10">Ankyrin repeat-containing protein</fullName>
    </submittedName>
</protein>
<dbReference type="Proteomes" id="UP001140949">
    <property type="component" value="Unassembled WGS sequence"/>
</dbReference>
<dbReference type="Gene3D" id="2.160.20.10">
    <property type="entry name" value="Single-stranded right-handed beta-helix, Pectin lyase-like"/>
    <property type="match status" value="1"/>
</dbReference>
<evidence type="ECO:0000256" key="1">
    <source>
        <dbReference type="ARBA" id="ARBA00004191"/>
    </source>
</evidence>
<comment type="subcellular location">
    <subcellularLocation>
        <location evidence="1">Secreted</location>
        <location evidence="1">Cell wall</location>
    </subcellularLocation>
</comment>
<name>A0AAX6GCP8_IRIPA</name>
<evidence type="ECO:0000313" key="11">
    <source>
        <dbReference type="Proteomes" id="UP001140949"/>
    </source>
</evidence>